<protein>
    <recommendedName>
        <fullName evidence="6">RING-type domain-containing protein</fullName>
    </recommendedName>
</protein>
<dbReference type="Pfam" id="PF13639">
    <property type="entry name" value="zf-RING_2"/>
    <property type="match status" value="1"/>
</dbReference>
<dbReference type="SMART" id="SM00184">
    <property type="entry name" value="RING"/>
    <property type="match status" value="1"/>
</dbReference>
<name>A0AAV6WP03_9LAMI</name>
<feature type="region of interest" description="Disordered" evidence="5">
    <location>
        <begin position="602"/>
        <end position="653"/>
    </location>
</feature>
<keyword evidence="2 4" id="KW-0863">Zinc-finger</keyword>
<evidence type="ECO:0000256" key="5">
    <source>
        <dbReference type="SAM" id="MobiDB-lite"/>
    </source>
</evidence>
<dbReference type="GO" id="GO:0061630">
    <property type="term" value="F:ubiquitin protein ligase activity"/>
    <property type="evidence" value="ECO:0007669"/>
    <property type="project" value="TreeGrafter"/>
</dbReference>
<comment type="caution">
    <text evidence="7">The sequence shown here is derived from an EMBL/GenBank/DDBJ whole genome shotgun (WGS) entry which is preliminary data.</text>
</comment>
<evidence type="ECO:0000256" key="4">
    <source>
        <dbReference type="PROSITE-ProRule" id="PRU00175"/>
    </source>
</evidence>
<keyword evidence="3" id="KW-0862">Zinc</keyword>
<gene>
    <name evidence="7" type="ORF">BUALT_Bualt12G0098800</name>
</gene>
<feature type="compositionally biased region" description="Polar residues" evidence="5">
    <location>
        <begin position="93"/>
        <end position="102"/>
    </location>
</feature>
<proteinExistence type="predicted"/>
<accession>A0AAV6WP03</accession>
<feature type="compositionally biased region" description="Polar residues" evidence="5">
    <location>
        <begin position="602"/>
        <end position="618"/>
    </location>
</feature>
<feature type="region of interest" description="Disordered" evidence="5">
    <location>
        <begin position="1"/>
        <end position="164"/>
    </location>
</feature>
<dbReference type="GO" id="GO:0006511">
    <property type="term" value="P:ubiquitin-dependent protein catabolic process"/>
    <property type="evidence" value="ECO:0007669"/>
    <property type="project" value="TreeGrafter"/>
</dbReference>
<evidence type="ECO:0000313" key="8">
    <source>
        <dbReference type="Proteomes" id="UP000826271"/>
    </source>
</evidence>
<dbReference type="PANTHER" id="PTHR45931:SF25">
    <property type="entry name" value="E3 UBIQUITIN-PROTEIN LIGASE RLIM-LIKE ISOFORM X1"/>
    <property type="match status" value="1"/>
</dbReference>
<dbReference type="PROSITE" id="PS50089">
    <property type="entry name" value="ZF_RING_2"/>
    <property type="match status" value="1"/>
</dbReference>
<feature type="compositionally biased region" description="Basic and acidic residues" evidence="5">
    <location>
        <begin position="356"/>
        <end position="367"/>
    </location>
</feature>
<evidence type="ECO:0000256" key="3">
    <source>
        <dbReference type="ARBA" id="ARBA00022833"/>
    </source>
</evidence>
<sequence>MNPFSTANLEKTKEQIMDPMDVDHTVDVPDTPDRLATRGLNVRSGFREENHSSSTPSHLQQQKFSEVGSKDQPMVIDSGSRGLSRNSPKRTSRSGNSLHPINSTASSLVSTSSSRNGLLFRKGVTGKNPSCKSHDSFHTQHQQTVRPSCISESSSQDNSFADRTKRNLHRTVFRNSFPGGMPGNNGAELRMNSGTANGASSLSDPINVSTASEGTSNMNGVGSSSKPGQGVQFAGDIQNKPGNGGFLSLDPIASPRVNKQKRLVRNGCISPNNIAKGKQLAGKDNNATINVTHANNGSMESSAPPVSIDIRELVAEDNDFHRGKGKGVISHLCSSRESDFKNKNLHSRSSMSSNKKAVETSDNVRDAGKSIEEVGAWRSTRNRTRKNHLSFDEEWYLNREMDAPRSSSQHHENRMERREKGNVATGDNYPKDQNLISSEQFHTEPLRESVIHPGTRFGRLNGCHSAANTIIKRQKQASTSSSFNECSTLVSDDPEVEFLGSSAETSNRPSSTSVGNLQPVIEVDEFSPQLRCNAHDEDARTRQVEADELLARELQEQLYNEVSTFRDDEIDEHIALGLHNQDFSYNGASRARRPALDARGSLTSNLHRQSQSRSSSNAPRRGALARASTLGRMTGLRSRFPGQPRTILPSRGRTSLFPANMDVDMRMHILGTLEAFSDLGVGPGAGILQTNRDFNEDDYEMLLALDENNDRHGGASVHRINSLPQSTLQSDNFEEACAICLETPTIGDTIRHLPCLHKFHKDCIDPWLRRKTSCPVCKSSIT</sequence>
<evidence type="ECO:0000256" key="1">
    <source>
        <dbReference type="ARBA" id="ARBA00022723"/>
    </source>
</evidence>
<dbReference type="GO" id="GO:0008270">
    <property type="term" value="F:zinc ion binding"/>
    <property type="evidence" value="ECO:0007669"/>
    <property type="project" value="UniProtKB-KW"/>
</dbReference>
<evidence type="ECO:0000259" key="6">
    <source>
        <dbReference type="PROSITE" id="PS50089"/>
    </source>
</evidence>
<dbReference type="Gene3D" id="3.30.40.10">
    <property type="entry name" value="Zinc/RING finger domain, C3HC4 (zinc finger)"/>
    <property type="match status" value="1"/>
</dbReference>
<dbReference type="PANTHER" id="PTHR45931">
    <property type="entry name" value="SI:CH211-59O9.10"/>
    <property type="match status" value="1"/>
</dbReference>
<reference evidence="7" key="1">
    <citation type="submission" date="2019-10" db="EMBL/GenBank/DDBJ databases">
        <authorList>
            <person name="Zhang R."/>
            <person name="Pan Y."/>
            <person name="Wang J."/>
            <person name="Ma R."/>
            <person name="Yu S."/>
        </authorList>
    </citation>
    <scope>NUCLEOTIDE SEQUENCE</scope>
    <source>
        <strain evidence="7">LA-IB0</strain>
        <tissue evidence="7">Leaf</tissue>
    </source>
</reference>
<feature type="compositionally biased region" description="Basic and acidic residues" evidence="5">
    <location>
        <begin position="10"/>
        <end position="36"/>
    </location>
</feature>
<evidence type="ECO:0000313" key="7">
    <source>
        <dbReference type="EMBL" id="KAG8372746.1"/>
    </source>
</evidence>
<feature type="compositionally biased region" description="Basic and acidic residues" evidence="5">
    <location>
        <begin position="402"/>
        <end position="421"/>
    </location>
</feature>
<keyword evidence="1" id="KW-0479">Metal-binding</keyword>
<dbReference type="InterPro" id="IPR011016">
    <property type="entry name" value="Znf_RING-CH"/>
</dbReference>
<feature type="region of interest" description="Disordered" evidence="5">
    <location>
        <begin position="340"/>
        <end position="367"/>
    </location>
</feature>
<feature type="compositionally biased region" description="Polar residues" evidence="5">
    <location>
        <begin position="139"/>
        <end position="159"/>
    </location>
</feature>
<dbReference type="Proteomes" id="UP000826271">
    <property type="component" value="Unassembled WGS sequence"/>
</dbReference>
<dbReference type="CDD" id="cd16454">
    <property type="entry name" value="RING-H2_PA-TM-RING"/>
    <property type="match status" value="1"/>
</dbReference>
<dbReference type="InterPro" id="IPR051834">
    <property type="entry name" value="RING_finger_E3_ligase"/>
</dbReference>
<dbReference type="SUPFAM" id="SSF57850">
    <property type="entry name" value="RING/U-box"/>
    <property type="match status" value="1"/>
</dbReference>
<feature type="compositionally biased region" description="Low complexity" evidence="5">
    <location>
        <begin position="103"/>
        <end position="114"/>
    </location>
</feature>
<dbReference type="SMART" id="SM00744">
    <property type="entry name" value="RINGv"/>
    <property type="match status" value="1"/>
</dbReference>
<dbReference type="InterPro" id="IPR001841">
    <property type="entry name" value="Znf_RING"/>
</dbReference>
<feature type="domain" description="RING-type" evidence="6">
    <location>
        <begin position="737"/>
        <end position="778"/>
    </location>
</feature>
<dbReference type="GO" id="GO:0005634">
    <property type="term" value="C:nucleus"/>
    <property type="evidence" value="ECO:0007669"/>
    <property type="project" value="TreeGrafter"/>
</dbReference>
<feature type="compositionally biased region" description="Polar residues" evidence="5">
    <location>
        <begin position="52"/>
        <end position="64"/>
    </location>
</feature>
<dbReference type="FunFam" id="3.30.40.10:FF:000594">
    <property type="entry name" value="RING/U-box superfamily protein"/>
    <property type="match status" value="1"/>
</dbReference>
<feature type="region of interest" description="Disordered" evidence="5">
    <location>
        <begin position="402"/>
        <end position="429"/>
    </location>
</feature>
<dbReference type="InterPro" id="IPR013083">
    <property type="entry name" value="Znf_RING/FYVE/PHD"/>
</dbReference>
<evidence type="ECO:0000256" key="2">
    <source>
        <dbReference type="ARBA" id="ARBA00022771"/>
    </source>
</evidence>
<organism evidence="7 8">
    <name type="scientific">Buddleja alternifolia</name>
    <dbReference type="NCBI Taxonomy" id="168488"/>
    <lineage>
        <taxon>Eukaryota</taxon>
        <taxon>Viridiplantae</taxon>
        <taxon>Streptophyta</taxon>
        <taxon>Embryophyta</taxon>
        <taxon>Tracheophyta</taxon>
        <taxon>Spermatophyta</taxon>
        <taxon>Magnoliopsida</taxon>
        <taxon>eudicotyledons</taxon>
        <taxon>Gunneridae</taxon>
        <taxon>Pentapetalae</taxon>
        <taxon>asterids</taxon>
        <taxon>lamiids</taxon>
        <taxon>Lamiales</taxon>
        <taxon>Scrophulariaceae</taxon>
        <taxon>Buddlejeae</taxon>
        <taxon>Buddleja</taxon>
    </lineage>
</organism>
<dbReference type="EMBL" id="WHWC01000012">
    <property type="protein sequence ID" value="KAG8372746.1"/>
    <property type="molecule type" value="Genomic_DNA"/>
</dbReference>
<keyword evidence="8" id="KW-1185">Reference proteome</keyword>
<dbReference type="AlphaFoldDB" id="A0AAV6WP03"/>